<dbReference type="EMBL" id="MU394390">
    <property type="protein sequence ID" value="KAI6081617.1"/>
    <property type="molecule type" value="Genomic_DNA"/>
</dbReference>
<comment type="caution">
    <text evidence="1">The sequence shown here is derived from an EMBL/GenBank/DDBJ whole genome shotgun (WGS) entry which is preliminary data.</text>
</comment>
<name>A0ACC0CMD2_9PEZI</name>
<proteinExistence type="predicted"/>
<dbReference type="Proteomes" id="UP001497680">
    <property type="component" value="Unassembled WGS sequence"/>
</dbReference>
<keyword evidence="2" id="KW-1185">Reference proteome</keyword>
<protein>
    <submittedName>
        <fullName evidence="1">Uncharacterized protein</fullName>
    </submittedName>
</protein>
<evidence type="ECO:0000313" key="1">
    <source>
        <dbReference type="EMBL" id="KAI6081617.1"/>
    </source>
</evidence>
<reference evidence="1 2" key="1">
    <citation type="journal article" date="2022" name="New Phytol.">
        <title>Ecological generalism drives hyperdiversity of secondary metabolite gene clusters in xylarialean endophytes.</title>
        <authorList>
            <person name="Franco M.E.E."/>
            <person name="Wisecaver J.H."/>
            <person name="Arnold A.E."/>
            <person name="Ju Y.M."/>
            <person name="Slot J.C."/>
            <person name="Ahrendt S."/>
            <person name="Moore L.P."/>
            <person name="Eastman K.E."/>
            <person name="Scott K."/>
            <person name="Konkel Z."/>
            <person name="Mondo S.J."/>
            <person name="Kuo A."/>
            <person name="Hayes R.D."/>
            <person name="Haridas S."/>
            <person name="Andreopoulos B."/>
            <person name="Riley R."/>
            <person name="LaButti K."/>
            <person name="Pangilinan J."/>
            <person name="Lipzen A."/>
            <person name="Amirebrahimi M."/>
            <person name="Yan J."/>
            <person name="Adam C."/>
            <person name="Keymanesh K."/>
            <person name="Ng V."/>
            <person name="Louie K."/>
            <person name="Northen T."/>
            <person name="Drula E."/>
            <person name="Henrissat B."/>
            <person name="Hsieh H.M."/>
            <person name="Youens-Clark K."/>
            <person name="Lutzoni F."/>
            <person name="Miadlikowska J."/>
            <person name="Eastwood D.C."/>
            <person name="Hamelin R.C."/>
            <person name="Grigoriev I.V."/>
            <person name="U'Ren J.M."/>
        </authorList>
    </citation>
    <scope>NUCLEOTIDE SEQUENCE [LARGE SCALE GENOMIC DNA]</scope>
    <source>
        <strain evidence="1 2">ER1909</strain>
    </source>
</reference>
<evidence type="ECO:0000313" key="2">
    <source>
        <dbReference type="Proteomes" id="UP001497680"/>
    </source>
</evidence>
<gene>
    <name evidence="1" type="ORF">F4821DRAFT_274828</name>
</gene>
<sequence>MSEVQKPLQRLPMELLRWILASLPDIQSLASAALSCRSLYWAFKYSEDGLIKDVLVNCMGFDVPPEAIIAVQFHPSFVGNEMKQYCDNLTESELEEGRWAIDMVNHADFFTRNLKRPNTSAGLTMRDALALSNFHLHVVEKLMERFLQACKLAPLPSSFLHKNVLCPGPVTWTEKERIVRAFYRFELLWKLFGCFERYLIDSIPRISRFYYYALYDIIGTFLSKFAPWENLQLGCIHDFLASQVFSAFNDASKRDTIWAQFGPNFKKPDPSVPVNQFFMTLGPEMILKIASCVSDTVHETLLPVKDNCPNLFQQAFRNIQKPWDSAGNILNGPPFGEDEDSGPKDFWERFQEEYVLLMLDSYEGAECRHRRWGCGMWDRERLEALGALEMPLGDDEGWESFT</sequence>
<organism evidence="1 2">
    <name type="scientific">Hypoxylon rubiginosum</name>
    <dbReference type="NCBI Taxonomy" id="110542"/>
    <lineage>
        <taxon>Eukaryota</taxon>
        <taxon>Fungi</taxon>
        <taxon>Dikarya</taxon>
        <taxon>Ascomycota</taxon>
        <taxon>Pezizomycotina</taxon>
        <taxon>Sordariomycetes</taxon>
        <taxon>Xylariomycetidae</taxon>
        <taxon>Xylariales</taxon>
        <taxon>Hypoxylaceae</taxon>
        <taxon>Hypoxylon</taxon>
    </lineage>
</organism>
<accession>A0ACC0CMD2</accession>